<dbReference type="PROSITE" id="PS51782">
    <property type="entry name" value="LYSM"/>
    <property type="match status" value="4"/>
</dbReference>
<dbReference type="Pfam" id="PF08239">
    <property type="entry name" value="SH3_3"/>
    <property type="match status" value="1"/>
</dbReference>
<feature type="domain" description="LysM" evidence="14">
    <location>
        <begin position="192"/>
        <end position="235"/>
    </location>
</feature>
<dbReference type="PROSITE" id="PS51935">
    <property type="entry name" value="NLPC_P60"/>
    <property type="match status" value="1"/>
</dbReference>
<feature type="compositionally biased region" description="Low complexity" evidence="11">
    <location>
        <begin position="156"/>
        <end position="170"/>
    </location>
</feature>
<keyword evidence="9" id="KW-0961">Cell wall biogenesis/degradation</keyword>
<feature type="compositionally biased region" description="Low complexity" evidence="11">
    <location>
        <begin position="260"/>
        <end position="271"/>
    </location>
</feature>
<dbReference type="Gene3D" id="2.30.30.40">
    <property type="entry name" value="SH3 Domains"/>
    <property type="match status" value="1"/>
</dbReference>
<name>A0A7X0YJ37_9LIST</name>
<evidence type="ECO:0000256" key="5">
    <source>
        <dbReference type="ARBA" id="ARBA00022729"/>
    </source>
</evidence>
<feature type="domain" description="LysM" evidence="14">
    <location>
        <begin position="27"/>
        <end position="70"/>
    </location>
</feature>
<evidence type="ECO:0000256" key="1">
    <source>
        <dbReference type="ARBA" id="ARBA00003740"/>
    </source>
</evidence>
<feature type="region of interest" description="Disordered" evidence="11">
    <location>
        <begin position="144"/>
        <end position="186"/>
    </location>
</feature>
<dbReference type="PROSITE" id="PS51781">
    <property type="entry name" value="SH3B"/>
    <property type="match status" value="1"/>
</dbReference>
<evidence type="ECO:0000256" key="6">
    <source>
        <dbReference type="ARBA" id="ARBA00022737"/>
    </source>
</evidence>
<dbReference type="SUPFAM" id="SSF54106">
    <property type="entry name" value="LysM domain"/>
    <property type="match status" value="4"/>
</dbReference>
<feature type="domain" description="LysM" evidence="14">
    <location>
        <begin position="403"/>
        <end position="446"/>
    </location>
</feature>
<feature type="compositionally biased region" description="Polar residues" evidence="11">
    <location>
        <begin position="380"/>
        <end position="407"/>
    </location>
</feature>
<evidence type="ECO:0000256" key="2">
    <source>
        <dbReference type="ARBA" id="ARBA00007074"/>
    </source>
</evidence>
<keyword evidence="7" id="KW-0378">Hydrolase</keyword>
<dbReference type="AlphaFoldDB" id="A0A7X0YJ37"/>
<evidence type="ECO:0000256" key="4">
    <source>
        <dbReference type="ARBA" id="ARBA00022670"/>
    </source>
</evidence>
<evidence type="ECO:0000256" key="9">
    <source>
        <dbReference type="ARBA" id="ARBA00023316"/>
    </source>
</evidence>
<comment type="caution">
    <text evidence="16">The sequence shown here is derived from an EMBL/GenBank/DDBJ whole genome shotgun (WGS) entry which is preliminary data.</text>
</comment>
<evidence type="ECO:0000256" key="3">
    <source>
        <dbReference type="ARBA" id="ARBA00013385"/>
    </source>
</evidence>
<proteinExistence type="inferred from homology"/>
<feature type="region of interest" description="Disordered" evidence="11">
    <location>
        <begin position="350"/>
        <end position="407"/>
    </location>
</feature>
<dbReference type="CDD" id="cd00118">
    <property type="entry name" value="LysM"/>
    <property type="match status" value="4"/>
</dbReference>
<dbReference type="InterPro" id="IPR000064">
    <property type="entry name" value="NLP_P60_dom"/>
</dbReference>
<feature type="chain" id="PRO_5038888332" description="Probable endopeptidase p60" evidence="12">
    <location>
        <begin position="20"/>
        <end position="616"/>
    </location>
</feature>
<dbReference type="InterPro" id="IPR036779">
    <property type="entry name" value="LysM_dom_sf"/>
</dbReference>
<dbReference type="Gene3D" id="3.90.1720.10">
    <property type="entry name" value="endopeptidase domain like (from Nostoc punctiforme)"/>
    <property type="match status" value="1"/>
</dbReference>
<accession>A0A7X0YJ37</accession>
<feature type="compositionally biased region" description="Basic and acidic residues" evidence="11">
    <location>
        <begin position="355"/>
        <end position="368"/>
    </location>
</feature>
<evidence type="ECO:0000313" key="16">
    <source>
        <dbReference type="EMBL" id="MBC2115265.1"/>
    </source>
</evidence>
<dbReference type="GO" id="GO:0071555">
    <property type="term" value="P:cell wall organization"/>
    <property type="evidence" value="ECO:0007669"/>
    <property type="project" value="UniProtKB-KW"/>
</dbReference>
<dbReference type="InterPro" id="IPR018392">
    <property type="entry name" value="LysM"/>
</dbReference>
<dbReference type="PANTHER" id="PTHR33734:SF22">
    <property type="entry name" value="MEMBRANE-BOUND LYTIC MUREIN TRANSGLYCOSYLASE D"/>
    <property type="match status" value="1"/>
</dbReference>
<dbReference type="InterPro" id="IPR003646">
    <property type="entry name" value="SH3-like_bac-type"/>
</dbReference>
<feature type="domain" description="SH3b" evidence="13">
    <location>
        <begin position="76"/>
        <end position="140"/>
    </location>
</feature>
<evidence type="ECO:0000259" key="15">
    <source>
        <dbReference type="PROSITE" id="PS51935"/>
    </source>
</evidence>
<feature type="domain" description="LysM" evidence="14">
    <location>
        <begin position="303"/>
        <end position="346"/>
    </location>
</feature>
<dbReference type="SMART" id="SM00257">
    <property type="entry name" value="LysM"/>
    <property type="match status" value="4"/>
</dbReference>
<dbReference type="InterPro" id="IPR038765">
    <property type="entry name" value="Papain-like_cys_pep_sf"/>
</dbReference>
<evidence type="ECO:0000313" key="17">
    <source>
        <dbReference type="Proteomes" id="UP000529446"/>
    </source>
</evidence>
<dbReference type="GO" id="GO:0008234">
    <property type="term" value="F:cysteine-type peptidase activity"/>
    <property type="evidence" value="ECO:0007669"/>
    <property type="project" value="UniProtKB-KW"/>
</dbReference>
<evidence type="ECO:0000256" key="10">
    <source>
        <dbReference type="ARBA" id="ARBA00032855"/>
    </source>
</evidence>
<evidence type="ECO:0000259" key="14">
    <source>
        <dbReference type="PROSITE" id="PS51782"/>
    </source>
</evidence>
<keyword evidence="5 12" id="KW-0732">Signal</keyword>
<dbReference type="Pfam" id="PF00877">
    <property type="entry name" value="NLPC_P60"/>
    <property type="match status" value="1"/>
</dbReference>
<dbReference type="SMART" id="SM00287">
    <property type="entry name" value="SH3b"/>
    <property type="match status" value="1"/>
</dbReference>
<reference evidence="16 17" key="1">
    <citation type="submission" date="2020-03" db="EMBL/GenBank/DDBJ databases">
        <title>Soil Listeria distribution.</title>
        <authorList>
            <person name="Liao J."/>
            <person name="Wiedmann M."/>
        </authorList>
    </citation>
    <scope>NUCLEOTIDE SEQUENCE [LARGE SCALE GENOMIC DNA]</scope>
    <source>
        <strain evidence="16 17">FSL L7-0360</strain>
    </source>
</reference>
<feature type="compositionally biased region" description="Low complexity" evidence="11">
    <location>
        <begin position="451"/>
        <end position="496"/>
    </location>
</feature>
<feature type="region of interest" description="Disordered" evidence="11">
    <location>
        <begin position="243"/>
        <end position="297"/>
    </location>
</feature>
<protein>
    <recommendedName>
        <fullName evidence="3">Probable endopeptidase p60</fullName>
    </recommendedName>
    <alternativeName>
        <fullName evidence="10">Invasion-associated protein p60</fullName>
    </alternativeName>
</protein>
<dbReference type="GO" id="GO:0006508">
    <property type="term" value="P:proteolysis"/>
    <property type="evidence" value="ECO:0007669"/>
    <property type="project" value="UniProtKB-KW"/>
</dbReference>
<dbReference type="Proteomes" id="UP000529446">
    <property type="component" value="Unassembled WGS sequence"/>
</dbReference>
<feature type="domain" description="NlpC/P60" evidence="15">
    <location>
        <begin position="495"/>
        <end position="614"/>
    </location>
</feature>
<sequence length="616" mass="64674">MKKAALATATAGIAVTAFAAPTIASANTVIVQAGDTLWGIAQKAGTDVDTIKKANKLTSDTIHPGQKLEIVKQTEEATKAVNSTWLNVRQGPSVDNSIITSIKGGTQVTVQSTETNGWNKVEYADGKTGYVNGKYLSDVSEVTAPVADPTPSAPSTTNETVTEQETTTPAPEAPKAEVTQPAAEQEVSANATTYTVKNGDTLWALSTKFGVSVQKLMSWNNLSSSSIYVGQVLAVAESEAKAPQAEQEVTAPAPKEEAPETVTEEATPPVQEEAKEETQAPTTPPKEEQKEVAPVVQVDTNASTYTVQAGDSLGKIATLFGTSVANLKALNNLSDDTIIVGDELKVKGSAPVKETVTEQEKQTPEVKPETQQPTVKPETQKPSNPAPSVTKPSKPTVDTSNTTNYTVQSGDSYYTIAQKFGTTVDNLKALNNATSDSLQVGDVLKVKGTASNTTNVNKPSSNNNASKPSNNNNNNNNSSNSSSSNTGNSNSSSSSASYSSLINEAEKHLGKAYSWGGNGPSTFDCSGYTKYVFAKLGISIPRTSGSQYAAATKISASQAQPGDLVFFNYGSGIAHVGIYVGNGQMINAQDNGVKYDNITSGYWAKYLVGYGRVANF</sequence>
<evidence type="ECO:0000259" key="13">
    <source>
        <dbReference type="PROSITE" id="PS51781"/>
    </source>
</evidence>
<evidence type="ECO:0000256" key="8">
    <source>
        <dbReference type="ARBA" id="ARBA00022807"/>
    </source>
</evidence>
<dbReference type="Gene3D" id="3.10.350.10">
    <property type="entry name" value="LysM domain"/>
    <property type="match status" value="4"/>
</dbReference>
<evidence type="ECO:0000256" key="12">
    <source>
        <dbReference type="SAM" id="SignalP"/>
    </source>
</evidence>
<gene>
    <name evidence="16" type="ORF">HCB06_01410</name>
</gene>
<dbReference type="PANTHER" id="PTHR33734">
    <property type="entry name" value="LYSM DOMAIN-CONTAINING GPI-ANCHORED PROTEIN 2"/>
    <property type="match status" value="1"/>
</dbReference>
<evidence type="ECO:0000256" key="11">
    <source>
        <dbReference type="SAM" id="MobiDB-lite"/>
    </source>
</evidence>
<feature type="signal peptide" evidence="12">
    <location>
        <begin position="1"/>
        <end position="19"/>
    </location>
</feature>
<keyword evidence="8" id="KW-0788">Thiol protease</keyword>
<dbReference type="GO" id="GO:0008932">
    <property type="term" value="F:lytic endotransglycosylase activity"/>
    <property type="evidence" value="ECO:0007669"/>
    <property type="project" value="TreeGrafter"/>
</dbReference>
<keyword evidence="6" id="KW-0677">Repeat</keyword>
<organism evidence="16 17">
    <name type="scientific">Listeria booriae</name>
    <dbReference type="NCBI Taxonomy" id="1552123"/>
    <lineage>
        <taxon>Bacteria</taxon>
        <taxon>Bacillati</taxon>
        <taxon>Bacillota</taxon>
        <taxon>Bacilli</taxon>
        <taxon>Bacillales</taxon>
        <taxon>Listeriaceae</taxon>
        <taxon>Listeria</taxon>
    </lineage>
</organism>
<evidence type="ECO:0000256" key="7">
    <source>
        <dbReference type="ARBA" id="ARBA00022801"/>
    </source>
</evidence>
<dbReference type="Pfam" id="PF01476">
    <property type="entry name" value="LysM"/>
    <property type="match status" value="4"/>
</dbReference>
<comment type="similarity">
    <text evidence="2">Belongs to the peptidase C40 family.</text>
</comment>
<dbReference type="SUPFAM" id="SSF54001">
    <property type="entry name" value="Cysteine proteinases"/>
    <property type="match status" value="1"/>
</dbReference>
<keyword evidence="4" id="KW-0645">Protease</keyword>
<feature type="region of interest" description="Disordered" evidence="11">
    <location>
        <begin position="449"/>
        <end position="496"/>
    </location>
</feature>
<dbReference type="RefSeq" id="WP_185534895.1">
    <property type="nucleotide sequence ID" value="NZ_JAARXI010000001.1"/>
</dbReference>
<comment type="function">
    <text evidence="1">This major extracellular protein may be involved in the invasion of non-professional phagocytic cells by Listeria.</text>
</comment>
<dbReference type="EMBL" id="JAARXI010000001">
    <property type="protein sequence ID" value="MBC2115265.1"/>
    <property type="molecule type" value="Genomic_DNA"/>
</dbReference>